<feature type="domain" description="GH15-like" evidence="2">
    <location>
        <begin position="317"/>
        <end position="694"/>
    </location>
</feature>
<comment type="caution">
    <text evidence="3">The sequence shown here is derived from an EMBL/GenBank/DDBJ whole genome shotgun (WGS) entry which is preliminary data.</text>
</comment>
<dbReference type="Proteomes" id="UP001357485">
    <property type="component" value="Unassembled WGS sequence"/>
</dbReference>
<dbReference type="PANTHER" id="PTHR31616">
    <property type="entry name" value="TREHALASE"/>
    <property type="match status" value="1"/>
</dbReference>
<reference evidence="3 4" key="1">
    <citation type="submission" date="2023-08" db="EMBL/GenBank/DDBJ databases">
        <title>Black Yeasts Isolated from many extreme environments.</title>
        <authorList>
            <person name="Coleine C."/>
            <person name="Stajich J.E."/>
            <person name="Selbmann L."/>
        </authorList>
    </citation>
    <scope>NUCLEOTIDE SEQUENCE [LARGE SCALE GENOMIC DNA]</scope>
    <source>
        <strain evidence="3 4">CCFEE 536</strain>
    </source>
</reference>
<dbReference type="EMBL" id="JAVRRA010000235">
    <property type="protein sequence ID" value="KAK5290099.1"/>
    <property type="molecule type" value="Genomic_DNA"/>
</dbReference>
<dbReference type="InterPro" id="IPR011613">
    <property type="entry name" value="GH15-like"/>
</dbReference>
<name>A0ABR0M7N0_9PEZI</name>
<proteinExistence type="predicted"/>
<protein>
    <recommendedName>
        <fullName evidence="2">GH15-like domain-containing protein</fullName>
    </recommendedName>
</protein>
<keyword evidence="4" id="KW-1185">Reference proteome</keyword>
<dbReference type="PANTHER" id="PTHR31616:SF0">
    <property type="entry name" value="GLUCAN 1,4-ALPHA-GLUCOSIDASE"/>
    <property type="match status" value="1"/>
</dbReference>
<feature type="region of interest" description="Disordered" evidence="1">
    <location>
        <begin position="1"/>
        <end position="22"/>
    </location>
</feature>
<sequence>MSPELQTDDNGRDPTGNREATGYMPIEHYGLIGNMRTSALVATDGGLDFMCWQARVRLALCLLQDTRQEQGEGDDANVRDAKLNQCQGGHFTISPAGDLNLTTKQQYLPSSNILQTRFLHEDGVLNLLDFFPRPNTKSVHVNPAVEMNGTTNRRPSLDPRTQLKKWLVRRVECIRGTVDFSVEVFPAFNYAQDKHTTEIASQKHAHSGEASQRIIFRSEKLSLELNATIDCGDTPEDDCPLVQFERKDQGCSLGEGVIAKIRLKEGQAVSFVLRDHPPDEQSRQEHITSELIDQIQKDTSSFWFNWISRSKYKGRWREVVNRSLMILKMLTFEPTGAIIAAPTFSLPEDFGGGRNWDYRFSWVRDSSFTIYILLRMGFSEEAEAYMNFISDRFRYSRTPDGGLPIMFSIHGDTDLPEIELTHLDGYRGSKPVRIGNGAASHRQLDIYGELMDAVYLYNKYGKPVSYDQWVSVRSLTDYVCGIWEQDDMSIWEVRGRTQNFVYSKIMLWVAIDRGLRLSEKRCFPCPNRHHWQRTRDAIYESVMDKGYNQQMQCFIQSYEANEILDSAVLIAPLVFFIAPNDPRFTNTLERILRPPEKGGLTSAGLVYRYNWLKSDDGVGGREGAFSMCTFWLVEALTRAGAYDKKYVVKALNIFENMLSFSNHLSMFSEEIARSGEQLGNTPQAFSHLACISAAFNLDRTTGGGSGL</sequence>
<evidence type="ECO:0000313" key="4">
    <source>
        <dbReference type="Proteomes" id="UP001357485"/>
    </source>
</evidence>
<dbReference type="SUPFAM" id="SSF48208">
    <property type="entry name" value="Six-hairpin glycosidases"/>
    <property type="match status" value="1"/>
</dbReference>
<dbReference type="Pfam" id="PF00723">
    <property type="entry name" value="Glyco_hydro_15"/>
    <property type="match status" value="1"/>
</dbReference>
<gene>
    <name evidence="3" type="ORF">LTR16_002746</name>
</gene>
<organism evidence="3 4">
    <name type="scientific">Cryomyces antarcticus</name>
    <dbReference type="NCBI Taxonomy" id="329879"/>
    <lineage>
        <taxon>Eukaryota</taxon>
        <taxon>Fungi</taxon>
        <taxon>Dikarya</taxon>
        <taxon>Ascomycota</taxon>
        <taxon>Pezizomycotina</taxon>
        <taxon>Dothideomycetes</taxon>
        <taxon>Dothideomycetes incertae sedis</taxon>
        <taxon>Cryomyces</taxon>
    </lineage>
</organism>
<evidence type="ECO:0000259" key="2">
    <source>
        <dbReference type="Pfam" id="PF00723"/>
    </source>
</evidence>
<dbReference type="InterPro" id="IPR008928">
    <property type="entry name" value="6-hairpin_glycosidase_sf"/>
</dbReference>
<accession>A0ABR0M7N0</accession>
<evidence type="ECO:0000256" key="1">
    <source>
        <dbReference type="SAM" id="MobiDB-lite"/>
    </source>
</evidence>
<dbReference type="Gene3D" id="1.50.10.10">
    <property type="match status" value="1"/>
</dbReference>
<dbReference type="InterPro" id="IPR012341">
    <property type="entry name" value="6hp_glycosidase-like_sf"/>
</dbReference>
<evidence type="ECO:0000313" key="3">
    <source>
        <dbReference type="EMBL" id="KAK5290099.1"/>
    </source>
</evidence>